<protein>
    <submittedName>
        <fullName evidence="1">14870_t:CDS:1</fullName>
    </submittedName>
</protein>
<name>A0A9N9HVR5_9GLOM</name>
<comment type="caution">
    <text evidence="1">The sequence shown here is derived from an EMBL/GenBank/DDBJ whole genome shotgun (WGS) entry which is preliminary data.</text>
</comment>
<dbReference type="OrthoDB" id="10416421at2759"/>
<gene>
    <name evidence="1" type="ORF">RFULGI_LOCUS10712</name>
</gene>
<reference evidence="1" key="1">
    <citation type="submission" date="2021-06" db="EMBL/GenBank/DDBJ databases">
        <authorList>
            <person name="Kallberg Y."/>
            <person name="Tangrot J."/>
            <person name="Rosling A."/>
        </authorList>
    </citation>
    <scope>NUCLEOTIDE SEQUENCE</scope>
    <source>
        <strain evidence="1">IN212</strain>
    </source>
</reference>
<accession>A0A9N9HVR5</accession>
<dbReference type="EMBL" id="CAJVPZ010021793">
    <property type="protein sequence ID" value="CAG8708506.1"/>
    <property type="molecule type" value="Genomic_DNA"/>
</dbReference>
<sequence>MFSEFNDMNNKNYFAKSAFFEFNDMNNELLVSNEISYLTEVTESNIVEAIEDTEDATEVIEGTKDATEANEGDNEKILYLLH</sequence>
<dbReference type="Proteomes" id="UP000789396">
    <property type="component" value="Unassembled WGS sequence"/>
</dbReference>
<keyword evidence="2" id="KW-1185">Reference proteome</keyword>
<dbReference type="AlphaFoldDB" id="A0A9N9HVR5"/>
<feature type="non-terminal residue" evidence="1">
    <location>
        <position position="1"/>
    </location>
</feature>
<organism evidence="1 2">
    <name type="scientific">Racocetra fulgida</name>
    <dbReference type="NCBI Taxonomy" id="60492"/>
    <lineage>
        <taxon>Eukaryota</taxon>
        <taxon>Fungi</taxon>
        <taxon>Fungi incertae sedis</taxon>
        <taxon>Mucoromycota</taxon>
        <taxon>Glomeromycotina</taxon>
        <taxon>Glomeromycetes</taxon>
        <taxon>Diversisporales</taxon>
        <taxon>Gigasporaceae</taxon>
        <taxon>Racocetra</taxon>
    </lineage>
</organism>
<evidence type="ECO:0000313" key="2">
    <source>
        <dbReference type="Proteomes" id="UP000789396"/>
    </source>
</evidence>
<proteinExistence type="predicted"/>
<evidence type="ECO:0000313" key="1">
    <source>
        <dbReference type="EMBL" id="CAG8708506.1"/>
    </source>
</evidence>